<evidence type="ECO:0000256" key="3">
    <source>
        <dbReference type="ARBA" id="ARBA00023239"/>
    </source>
</evidence>
<dbReference type="InterPro" id="IPR050147">
    <property type="entry name" value="Ser/Thr_Dehydratase"/>
</dbReference>
<proteinExistence type="predicted"/>
<evidence type="ECO:0000259" key="4">
    <source>
        <dbReference type="Pfam" id="PF00291"/>
    </source>
</evidence>
<dbReference type="InterPro" id="IPR001926">
    <property type="entry name" value="TrpB-like_PALP"/>
</dbReference>
<dbReference type="RefSeq" id="WP_369204009.1">
    <property type="nucleotide sequence ID" value="NZ_JBFNXQ010000010.1"/>
</dbReference>
<comment type="caution">
    <text evidence="5">The sequence shown here is derived from an EMBL/GenBank/DDBJ whole genome shotgun (WGS) entry which is preliminary data.</text>
</comment>
<evidence type="ECO:0000313" key="6">
    <source>
        <dbReference type="Proteomes" id="UP001560045"/>
    </source>
</evidence>
<dbReference type="PANTHER" id="PTHR48078:SF6">
    <property type="entry name" value="L-THREONINE DEHYDRATASE CATABOLIC TDCB"/>
    <property type="match status" value="1"/>
</dbReference>
<keyword evidence="3" id="KW-0456">Lyase</keyword>
<protein>
    <submittedName>
        <fullName evidence="5">Pyridoxal-phosphate dependent enzyme</fullName>
    </submittedName>
</protein>
<organism evidence="5 6">
    <name type="scientific">Geodermatophilus maliterrae</name>
    <dbReference type="NCBI Taxonomy" id="3162531"/>
    <lineage>
        <taxon>Bacteria</taxon>
        <taxon>Bacillati</taxon>
        <taxon>Actinomycetota</taxon>
        <taxon>Actinomycetes</taxon>
        <taxon>Geodermatophilales</taxon>
        <taxon>Geodermatophilaceae</taxon>
        <taxon>Geodermatophilus</taxon>
    </lineage>
</organism>
<keyword evidence="2" id="KW-0663">Pyridoxal phosphate</keyword>
<reference evidence="5 6" key="1">
    <citation type="submission" date="2024-06" db="EMBL/GenBank/DDBJ databases">
        <title>Draft genome sequence of Geodermatophilus badlandi, a novel member of the Geodermatophilaceae isolated from badland sedimentary rocks in the Red desert, Wyoming, USA.</title>
        <authorList>
            <person name="Ben Tekaya S."/>
            <person name="Nouioui I."/>
            <person name="Flores G.M."/>
            <person name="Shaal M.N."/>
            <person name="Bredoire F."/>
            <person name="Basile F."/>
            <person name="Van Diepen L."/>
            <person name="Ward N.L."/>
        </authorList>
    </citation>
    <scope>NUCLEOTIDE SEQUENCE [LARGE SCALE GENOMIC DNA]</scope>
    <source>
        <strain evidence="5 6">WL48A</strain>
    </source>
</reference>
<accession>A0ABV3XB86</accession>
<dbReference type="EMBL" id="JBFNXQ010000010">
    <property type="protein sequence ID" value="MEX5717797.1"/>
    <property type="molecule type" value="Genomic_DNA"/>
</dbReference>
<evidence type="ECO:0000256" key="1">
    <source>
        <dbReference type="ARBA" id="ARBA00001933"/>
    </source>
</evidence>
<evidence type="ECO:0000256" key="2">
    <source>
        <dbReference type="ARBA" id="ARBA00022898"/>
    </source>
</evidence>
<gene>
    <name evidence="5" type="ORF">ABQ292_05370</name>
</gene>
<sequence>MGPDDLREDRSRTGVWRRAGLLPRTAHAVTLGEGTTPLLPLAGLLGDRARVHAKVEALNPTLSFKDRAMALAASVALDLGLPGLVLASTGNAAVSAAAYAAAAGLPCRVLCGTGSRAALKLAAAAAHGADVELVEGDYSSAYARAVRAEDEGWFNVTTTYRNPVLAEAYRALAVELLDDLGHVPDVVVVPVGAGPLLRGLLGGFEDAVSAGVAARTPRLVGVQARACAPLARAWRHGDWMASLAVPPPVLPTRAGAIADSLRGYEREGLLTLAAVRDSGGTVVDVGEDDMARATTASAGRGLLVEPAAAAALAALADDEVAALVPDGGSAVVVLTGHGAKEPLAAAPAVAAAEGGER</sequence>
<keyword evidence="6" id="KW-1185">Reference proteome</keyword>
<dbReference type="Pfam" id="PF00291">
    <property type="entry name" value="PALP"/>
    <property type="match status" value="1"/>
</dbReference>
<dbReference type="Proteomes" id="UP001560045">
    <property type="component" value="Unassembled WGS sequence"/>
</dbReference>
<dbReference type="PROSITE" id="PS00165">
    <property type="entry name" value="DEHYDRATASE_SER_THR"/>
    <property type="match status" value="1"/>
</dbReference>
<feature type="domain" description="Tryptophan synthase beta chain-like PALP" evidence="4">
    <location>
        <begin position="29"/>
        <end position="336"/>
    </location>
</feature>
<evidence type="ECO:0000313" key="5">
    <source>
        <dbReference type="EMBL" id="MEX5717797.1"/>
    </source>
</evidence>
<name>A0ABV3XB86_9ACTN</name>
<dbReference type="InterPro" id="IPR036052">
    <property type="entry name" value="TrpB-like_PALP_sf"/>
</dbReference>
<dbReference type="PANTHER" id="PTHR48078">
    <property type="entry name" value="THREONINE DEHYDRATASE, MITOCHONDRIAL-RELATED"/>
    <property type="match status" value="1"/>
</dbReference>
<comment type="cofactor">
    <cofactor evidence="1">
        <name>pyridoxal 5'-phosphate</name>
        <dbReference type="ChEBI" id="CHEBI:597326"/>
    </cofactor>
</comment>
<dbReference type="Gene3D" id="3.40.50.1100">
    <property type="match status" value="2"/>
</dbReference>
<dbReference type="SUPFAM" id="SSF53686">
    <property type="entry name" value="Tryptophan synthase beta subunit-like PLP-dependent enzymes"/>
    <property type="match status" value="1"/>
</dbReference>
<dbReference type="InterPro" id="IPR000634">
    <property type="entry name" value="Ser/Thr_deHydtase_PyrdxlP-BS"/>
</dbReference>